<dbReference type="Gene3D" id="1.25.40.10">
    <property type="entry name" value="Tetratricopeptide repeat domain"/>
    <property type="match status" value="2"/>
</dbReference>
<dbReference type="OrthoDB" id="1919713at2759"/>
<evidence type="ECO:0000313" key="2">
    <source>
        <dbReference type="Proteomes" id="UP000325577"/>
    </source>
</evidence>
<dbReference type="EMBL" id="CM018031">
    <property type="protein sequence ID" value="KAA8548883.1"/>
    <property type="molecule type" value="Genomic_DNA"/>
</dbReference>
<proteinExistence type="predicted"/>
<dbReference type="AlphaFoldDB" id="A0A5J5C0F1"/>
<dbReference type="PANTHER" id="PTHR26312:SF221">
    <property type="entry name" value="OS04G0510600 PROTEIN"/>
    <property type="match status" value="1"/>
</dbReference>
<dbReference type="SUPFAM" id="SSF48452">
    <property type="entry name" value="TPR-like"/>
    <property type="match status" value="1"/>
</dbReference>
<sequence>MLHSAPSFSIYDSKDGFEEDERALESEMLESDGCLVRSVTIGDSIEALGSAEFSFGKKAMGLIEEDGEDEEEEALNGIQNLGIEESGQPVSSPLYLVTGFGIDDPCNPLFLRNYAQLLQSKGDLLGAEEYYFRATLADPQDGEILLQYAKLVWELHHDRDRALSYFNRAAQAAAKDSHVLAAYASFLWEIEDEEEDCPQTDHTEIKEDKNLVELQNSALEEEKKPQTLARMAILRSITRRWFKKILATPYFSEIMPSSSIGPRETFREPRNTTHVPYLADPGDGETISQYAKLVWELHRDRDKATCYFEQAVQAAPGDSHVLAAYASFLWETEEDEEEHSAQQDHIQVPLFYGQAMISMSS</sequence>
<dbReference type="PANTHER" id="PTHR26312">
    <property type="entry name" value="TETRATRICOPEPTIDE REPEAT PROTEIN 5"/>
    <property type="match status" value="1"/>
</dbReference>
<reference evidence="1 2" key="1">
    <citation type="submission" date="2019-09" db="EMBL/GenBank/DDBJ databases">
        <title>A chromosome-level genome assembly of the Chinese tupelo Nyssa sinensis.</title>
        <authorList>
            <person name="Yang X."/>
            <person name="Kang M."/>
            <person name="Yang Y."/>
            <person name="Xiong H."/>
            <person name="Wang M."/>
            <person name="Zhang Z."/>
            <person name="Wang Z."/>
            <person name="Wu H."/>
            <person name="Ma T."/>
            <person name="Liu J."/>
            <person name="Xi Z."/>
        </authorList>
    </citation>
    <scope>NUCLEOTIDE SEQUENCE [LARGE SCALE GENOMIC DNA]</scope>
    <source>
        <strain evidence="1">J267</strain>
        <tissue evidence="1">Leaf</tissue>
    </source>
</reference>
<protein>
    <submittedName>
        <fullName evidence="1">Uncharacterized protein</fullName>
    </submittedName>
</protein>
<keyword evidence="2" id="KW-1185">Reference proteome</keyword>
<evidence type="ECO:0000313" key="1">
    <source>
        <dbReference type="EMBL" id="KAA8548883.1"/>
    </source>
</evidence>
<accession>A0A5J5C0F1</accession>
<gene>
    <name evidence="1" type="ORF">F0562_000567</name>
</gene>
<dbReference type="InterPro" id="IPR011990">
    <property type="entry name" value="TPR-like_helical_dom_sf"/>
</dbReference>
<dbReference type="Proteomes" id="UP000325577">
    <property type="component" value="Linkage Group LG0"/>
</dbReference>
<name>A0A5J5C0F1_9ASTE</name>
<organism evidence="1 2">
    <name type="scientific">Nyssa sinensis</name>
    <dbReference type="NCBI Taxonomy" id="561372"/>
    <lineage>
        <taxon>Eukaryota</taxon>
        <taxon>Viridiplantae</taxon>
        <taxon>Streptophyta</taxon>
        <taxon>Embryophyta</taxon>
        <taxon>Tracheophyta</taxon>
        <taxon>Spermatophyta</taxon>
        <taxon>Magnoliopsida</taxon>
        <taxon>eudicotyledons</taxon>
        <taxon>Gunneridae</taxon>
        <taxon>Pentapetalae</taxon>
        <taxon>asterids</taxon>
        <taxon>Cornales</taxon>
        <taxon>Nyssaceae</taxon>
        <taxon>Nyssa</taxon>
    </lineage>
</organism>